<dbReference type="EC" id="2.7.7.49" evidence="1"/>
<protein>
    <recommendedName>
        <fullName evidence="1">RNA-directed DNA polymerase</fullName>
        <ecNumber evidence="1">2.7.7.49</ecNumber>
    </recommendedName>
</protein>
<evidence type="ECO:0000256" key="6">
    <source>
        <dbReference type="ARBA" id="ARBA00022918"/>
    </source>
</evidence>
<dbReference type="EMBL" id="JAPDDT010000004">
    <property type="protein sequence ID" value="MCW1923269.1"/>
    <property type="molecule type" value="Genomic_DNA"/>
</dbReference>
<keyword evidence="3" id="KW-0548">Nucleotidyltransferase</keyword>
<dbReference type="InterPro" id="IPR043502">
    <property type="entry name" value="DNA/RNA_pol_sf"/>
</dbReference>
<organism evidence="11 12">
    <name type="scientific">Luteolibacter arcticus</name>
    <dbReference type="NCBI Taxonomy" id="1581411"/>
    <lineage>
        <taxon>Bacteria</taxon>
        <taxon>Pseudomonadati</taxon>
        <taxon>Verrucomicrobiota</taxon>
        <taxon>Verrucomicrobiia</taxon>
        <taxon>Verrucomicrobiales</taxon>
        <taxon>Verrucomicrobiaceae</taxon>
        <taxon>Luteolibacter</taxon>
    </lineage>
</organism>
<dbReference type="RefSeq" id="WP_264487374.1">
    <property type="nucleotide sequence ID" value="NZ_JAPDDT010000004.1"/>
</dbReference>
<evidence type="ECO:0000256" key="8">
    <source>
        <dbReference type="ARBA" id="ARBA00034120"/>
    </source>
</evidence>
<evidence type="ECO:0000313" key="12">
    <source>
        <dbReference type="Proteomes" id="UP001320876"/>
    </source>
</evidence>
<evidence type="ECO:0000256" key="4">
    <source>
        <dbReference type="ARBA" id="ARBA00022723"/>
    </source>
</evidence>
<keyword evidence="2" id="KW-0808">Transferase</keyword>
<comment type="catalytic activity">
    <reaction evidence="9">
        <text>DNA(n) + a 2'-deoxyribonucleoside 5'-triphosphate = DNA(n+1) + diphosphate</text>
        <dbReference type="Rhea" id="RHEA:22508"/>
        <dbReference type="Rhea" id="RHEA-COMP:17339"/>
        <dbReference type="Rhea" id="RHEA-COMP:17340"/>
        <dbReference type="ChEBI" id="CHEBI:33019"/>
        <dbReference type="ChEBI" id="CHEBI:61560"/>
        <dbReference type="ChEBI" id="CHEBI:173112"/>
        <dbReference type="EC" id="2.7.7.49"/>
    </reaction>
</comment>
<evidence type="ECO:0000256" key="9">
    <source>
        <dbReference type="ARBA" id="ARBA00048173"/>
    </source>
</evidence>
<dbReference type="PROSITE" id="PS50878">
    <property type="entry name" value="RT_POL"/>
    <property type="match status" value="1"/>
</dbReference>
<dbReference type="InterPro" id="IPR000477">
    <property type="entry name" value="RT_dom"/>
</dbReference>
<evidence type="ECO:0000256" key="5">
    <source>
        <dbReference type="ARBA" id="ARBA00022842"/>
    </source>
</evidence>
<dbReference type="SUPFAM" id="SSF56672">
    <property type="entry name" value="DNA/RNA polymerases"/>
    <property type="match status" value="1"/>
</dbReference>
<keyword evidence="4" id="KW-0479">Metal-binding</keyword>
<accession>A0ABT3GIC1</accession>
<evidence type="ECO:0000256" key="7">
    <source>
        <dbReference type="ARBA" id="ARBA00023118"/>
    </source>
</evidence>
<keyword evidence="5" id="KW-0460">Magnesium</keyword>
<evidence type="ECO:0000259" key="10">
    <source>
        <dbReference type="PROSITE" id="PS50878"/>
    </source>
</evidence>
<evidence type="ECO:0000256" key="2">
    <source>
        <dbReference type="ARBA" id="ARBA00022679"/>
    </source>
</evidence>
<dbReference type="PANTHER" id="PTHR34047:SF7">
    <property type="entry name" value="RNA-DIRECTED DNA POLYMERASE"/>
    <property type="match status" value="1"/>
</dbReference>
<gene>
    <name evidence="11" type="ORF">OKA05_11955</name>
</gene>
<dbReference type="PANTHER" id="PTHR34047">
    <property type="entry name" value="NUCLEAR INTRON MATURASE 1, MITOCHONDRIAL-RELATED"/>
    <property type="match status" value="1"/>
</dbReference>
<dbReference type="PRINTS" id="PR00866">
    <property type="entry name" value="RNADNAPOLMS"/>
</dbReference>
<dbReference type="GO" id="GO:0003964">
    <property type="term" value="F:RNA-directed DNA polymerase activity"/>
    <property type="evidence" value="ECO:0007669"/>
    <property type="project" value="UniProtKB-KW"/>
</dbReference>
<proteinExistence type="inferred from homology"/>
<keyword evidence="6 11" id="KW-0695">RNA-directed DNA polymerase</keyword>
<evidence type="ECO:0000313" key="11">
    <source>
        <dbReference type="EMBL" id="MCW1923269.1"/>
    </source>
</evidence>
<keyword evidence="7" id="KW-0051">Antiviral defense</keyword>
<dbReference type="CDD" id="cd03487">
    <property type="entry name" value="RT_Bac_retron_II"/>
    <property type="match status" value="1"/>
</dbReference>
<reference evidence="11 12" key="1">
    <citation type="submission" date="2022-10" db="EMBL/GenBank/DDBJ databases">
        <title>Luteolibacter arcticus strain CCTCC AB 2014275, whole genome shotgun sequencing project.</title>
        <authorList>
            <person name="Zhao G."/>
            <person name="Shen L."/>
        </authorList>
    </citation>
    <scope>NUCLEOTIDE SEQUENCE [LARGE SCALE GENOMIC DNA]</scope>
    <source>
        <strain evidence="11 12">CCTCC AB 2014275</strain>
    </source>
</reference>
<comment type="similarity">
    <text evidence="8">Belongs to the bacterial reverse transcriptase family.</text>
</comment>
<sequence length="431" mass="47656">MSSQAQSIRLLAAALAAGPLDDPAALVERAEPLVADLKKARWLPTLADALSKEFGGKARPAVRQVADRIAAHPPFIRAWIAGKGRAIPALVEPQMAPAPGAPLEWQIPQVATLGDLAGELGVHSDDLGWLTAYGTAEHYRHRWHDKRDGRFRLIEMPKTLLKHAQRRVLRHILDAIPPHEAAKGFRRGNSVRDFVEPHTGKDVLVRFDLEDFFPSIGAARVLRVFLTAGYPEPVARALTRLVTHAGPASVLAQKALAWEARRRLATPHLPQGAPTSPALANLCAFRLDCRLAALAKAAGADYTRYADDLLFSGGEDFARQVKRFLVTVGAVILEEGFRPNHRKTRVMRQGQKQHAAGMVLNERPNLDRREFDRLKAILTNCVRHGPQSQNREGHAEFAAHLSGKLAWVAFIHPEKGRKLRAIYERIAWGEP</sequence>
<dbReference type="Pfam" id="PF00078">
    <property type="entry name" value="RVT_1"/>
    <property type="match status" value="1"/>
</dbReference>
<evidence type="ECO:0000256" key="3">
    <source>
        <dbReference type="ARBA" id="ARBA00022695"/>
    </source>
</evidence>
<dbReference type="InterPro" id="IPR000123">
    <property type="entry name" value="Reverse_transcriptase_msDNA"/>
</dbReference>
<feature type="domain" description="Reverse transcriptase" evidence="10">
    <location>
        <begin position="135"/>
        <end position="360"/>
    </location>
</feature>
<dbReference type="InterPro" id="IPR051083">
    <property type="entry name" value="GrpII_Intron_Splice-Mob/Def"/>
</dbReference>
<keyword evidence="12" id="KW-1185">Reference proteome</keyword>
<name>A0ABT3GIC1_9BACT</name>
<evidence type="ECO:0000256" key="1">
    <source>
        <dbReference type="ARBA" id="ARBA00012493"/>
    </source>
</evidence>
<dbReference type="Proteomes" id="UP001320876">
    <property type="component" value="Unassembled WGS sequence"/>
</dbReference>
<comment type="caution">
    <text evidence="11">The sequence shown here is derived from an EMBL/GenBank/DDBJ whole genome shotgun (WGS) entry which is preliminary data.</text>
</comment>